<sequence length="524" mass="56034">MELLVVFVSLCFVSSGLFLRSPVEAAPLYDFVSYGADGNQGYGSRVRFRPLDPAALSNADEFGDEDTAVDDDNIDGYLDKANGRFGPSDITYGLPNVKYDPSGEPFGRAKAAAIYNVVDFGAKGDKNDDSQAFTKAWDAACQDGGSPTFLVPGGKTFKLTPTVFPGPCKFKSVNVQIDGTLGKTQRPRRELVGQINSSTAHGLPVHQLLRKTHDESPNTDGINIATSSDINIHHSSITTGDDCVAINSNTFGVSITDVRCGPGHGISVGSLGAQGSTAFVSDIYVARSTFVGSQNGARIKTWQGGSGEVKNVVFEDITLVQARHPIIIDQFYCPGKDGCGTSSRNLKITNVTYSRIRGTSDSEAAIKFDCAKNSCTGIGLNQVNIRRADPNPSLIGVIAYSATNYFASDTLMKAYKRVLKQGKVENIETLFIGSAAGAISSTASFPLEVARKHMQVGALNGRQVYKNVIDAITSILEQEGVQGLYMGLGPSCMKLVPPVGLSFMCSKACKRILIEDDEVLSRRK</sequence>
<accession>A0ACB9RMH8</accession>
<dbReference type="Proteomes" id="UP001057402">
    <property type="component" value="Chromosome 3"/>
</dbReference>
<reference evidence="2" key="1">
    <citation type="journal article" date="2023" name="Front. Plant Sci.">
        <title>Chromosomal-level genome assembly of Melastoma candidum provides insights into trichome evolution.</title>
        <authorList>
            <person name="Zhong Y."/>
            <person name="Wu W."/>
            <person name="Sun C."/>
            <person name="Zou P."/>
            <person name="Liu Y."/>
            <person name="Dai S."/>
            <person name="Zhou R."/>
        </authorList>
    </citation>
    <scope>NUCLEOTIDE SEQUENCE [LARGE SCALE GENOMIC DNA]</scope>
</reference>
<proteinExistence type="predicted"/>
<evidence type="ECO:0000313" key="2">
    <source>
        <dbReference type="Proteomes" id="UP001057402"/>
    </source>
</evidence>
<evidence type="ECO:0000313" key="1">
    <source>
        <dbReference type="EMBL" id="KAI4379895.1"/>
    </source>
</evidence>
<gene>
    <name evidence="1" type="ORF">MLD38_006135</name>
</gene>
<protein>
    <submittedName>
        <fullName evidence="1">Uncharacterized protein</fullName>
    </submittedName>
</protein>
<keyword evidence="2" id="KW-1185">Reference proteome</keyword>
<dbReference type="EMBL" id="CM042882">
    <property type="protein sequence ID" value="KAI4379895.1"/>
    <property type="molecule type" value="Genomic_DNA"/>
</dbReference>
<name>A0ACB9RMH8_9MYRT</name>
<comment type="caution">
    <text evidence="1">The sequence shown here is derived from an EMBL/GenBank/DDBJ whole genome shotgun (WGS) entry which is preliminary data.</text>
</comment>
<organism evidence="1 2">
    <name type="scientific">Melastoma candidum</name>
    <dbReference type="NCBI Taxonomy" id="119954"/>
    <lineage>
        <taxon>Eukaryota</taxon>
        <taxon>Viridiplantae</taxon>
        <taxon>Streptophyta</taxon>
        <taxon>Embryophyta</taxon>
        <taxon>Tracheophyta</taxon>
        <taxon>Spermatophyta</taxon>
        <taxon>Magnoliopsida</taxon>
        <taxon>eudicotyledons</taxon>
        <taxon>Gunneridae</taxon>
        <taxon>Pentapetalae</taxon>
        <taxon>rosids</taxon>
        <taxon>malvids</taxon>
        <taxon>Myrtales</taxon>
        <taxon>Melastomataceae</taxon>
        <taxon>Melastomatoideae</taxon>
        <taxon>Melastomateae</taxon>
        <taxon>Melastoma</taxon>
    </lineage>
</organism>